<sequence>MNIINNISLVTARLGYAILPEVLLSQTKRKGDKSIDYSSLVNVLNSHQFDNQLIEIDLKTIPTIAVPFIILLENNESIVINKIEENNNERYFEILTKEGICQSISIEMLSKNYSGYSWFIKRNIKSESRSEIEKYEKNHFWKIIWQFKKYYYQVIVASFVINILALISSLYVMNVYDRVIPNQAYETLWVLSIGVLLAICFEFLAKMLRGYLLDIAGKKADIIISAMLFHRVMGIRLDKKPSSSGSYANNLRDFESIREFMTSASLIALVDLPFILLFIGVISMIGGYLALVPLTIIPIVIIAGILIQKPLAEGINASMKETSQRQGLAVEAIEGIETLKLNNAVNWAQQRWEILTEKTAFASIKVRNLTNFMLNFSAGMQQINTVALVFVGTYLIHASDVDSRITMGGLIASVILSGRALAPLGQIAGLATRFQSARTALNGVKNIFERPIEREDHKKYISPTSVRGALTLSNVSYRYNKDSQPALEDINLNIAAGEKVAILGKIGGGKSTLLKLLTGLYEQQEGNIFLDDIDIRQIDPIYLRSKLAMLTQKPRLFFGSLRENLDLARLDGYSSDDDLIHALQRFHLDKIIRQHPAGLDMPLGEDGLGLSGGQKQIVSLVQLTLHNPQVVLLDEPTTGIDVETEKDVLAAIGEWTKNKTLIVVTHKLPILSLVDRIIVVDNGRIVLDGPKDSVLKTLEKKDDIEKAVNTDKPRVQRPAVPQVRIVSQVRHAIKQHEGKVEHEQA</sequence>
<keyword evidence="8 9" id="KW-0472">Membrane</keyword>
<dbReference type="InterPro" id="IPR005074">
    <property type="entry name" value="Peptidase_C39"/>
</dbReference>
<evidence type="ECO:0000256" key="8">
    <source>
        <dbReference type="ARBA" id="ARBA00023136"/>
    </source>
</evidence>
<dbReference type="PANTHER" id="PTHR24221:SF248">
    <property type="entry name" value="ABC TRANSPORTER TRANSMEMBRANE REGION"/>
    <property type="match status" value="1"/>
</dbReference>
<dbReference type="Gene3D" id="3.40.50.300">
    <property type="entry name" value="P-loop containing nucleotide triphosphate hydrolases"/>
    <property type="match status" value="1"/>
</dbReference>
<feature type="domain" description="Peptidase C39" evidence="12">
    <location>
        <begin position="2"/>
        <end position="120"/>
    </location>
</feature>
<dbReference type="PROSITE" id="PS50929">
    <property type="entry name" value="ABC_TM1F"/>
    <property type="match status" value="1"/>
</dbReference>
<dbReference type="AlphaFoldDB" id="A0A8I2IR82"/>
<dbReference type="InterPro" id="IPR017750">
    <property type="entry name" value="ATPase_T1SS"/>
</dbReference>
<protein>
    <submittedName>
        <fullName evidence="13">Type I secretion system permease/ATPase</fullName>
    </submittedName>
</protein>
<evidence type="ECO:0000256" key="3">
    <source>
        <dbReference type="ARBA" id="ARBA00022475"/>
    </source>
</evidence>
<dbReference type="RefSeq" id="WP_210848980.1">
    <property type="nucleotide sequence ID" value="NZ_JAGKLY010000022.1"/>
</dbReference>
<evidence type="ECO:0000313" key="14">
    <source>
        <dbReference type="Proteomes" id="UP000674270"/>
    </source>
</evidence>
<dbReference type="Gene3D" id="3.90.70.10">
    <property type="entry name" value="Cysteine proteinases"/>
    <property type="match status" value="1"/>
</dbReference>
<evidence type="ECO:0000256" key="9">
    <source>
        <dbReference type="SAM" id="Phobius"/>
    </source>
</evidence>
<keyword evidence="6" id="KW-0067">ATP-binding</keyword>
<comment type="caution">
    <text evidence="13">The sequence shown here is derived from an EMBL/GenBank/DDBJ whole genome shotgun (WGS) entry which is preliminary data.</text>
</comment>
<dbReference type="InterPro" id="IPR036640">
    <property type="entry name" value="ABC1_TM_sf"/>
</dbReference>
<evidence type="ECO:0000259" key="10">
    <source>
        <dbReference type="PROSITE" id="PS50893"/>
    </source>
</evidence>
<evidence type="ECO:0000259" key="12">
    <source>
        <dbReference type="PROSITE" id="PS50990"/>
    </source>
</evidence>
<dbReference type="GO" id="GO:0008233">
    <property type="term" value="F:peptidase activity"/>
    <property type="evidence" value="ECO:0007669"/>
    <property type="project" value="InterPro"/>
</dbReference>
<dbReference type="InterPro" id="IPR003439">
    <property type="entry name" value="ABC_transporter-like_ATP-bd"/>
</dbReference>
<evidence type="ECO:0000256" key="7">
    <source>
        <dbReference type="ARBA" id="ARBA00022989"/>
    </source>
</evidence>
<dbReference type="Pfam" id="PF00005">
    <property type="entry name" value="ABC_tran"/>
    <property type="match status" value="1"/>
</dbReference>
<keyword evidence="2" id="KW-0813">Transport</keyword>
<evidence type="ECO:0000256" key="6">
    <source>
        <dbReference type="ARBA" id="ARBA00022840"/>
    </source>
</evidence>
<keyword evidence="5" id="KW-0547">Nucleotide-binding</keyword>
<keyword evidence="3" id="KW-1003">Cell membrane</keyword>
<dbReference type="SUPFAM" id="SSF52540">
    <property type="entry name" value="P-loop containing nucleoside triphosphate hydrolases"/>
    <property type="match status" value="1"/>
</dbReference>
<reference evidence="13" key="1">
    <citation type="submission" date="2021-03" db="EMBL/GenBank/DDBJ databases">
        <authorList>
            <person name="Stanton E."/>
        </authorList>
    </citation>
    <scope>NUCLEOTIDE SEQUENCE</scope>
    <source>
        <strain evidence="13">2020EL-00113</strain>
    </source>
</reference>
<dbReference type="GO" id="GO:0005886">
    <property type="term" value="C:plasma membrane"/>
    <property type="evidence" value="ECO:0007669"/>
    <property type="project" value="UniProtKB-SubCell"/>
</dbReference>
<dbReference type="GO" id="GO:0016887">
    <property type="term" value="F:ATP hydrolysis activity"/>
    <property type="evidence" value="ECO:0007669"/>
    <property type="project" value="InterPro"/>
</dbReference>
<dbReference type="GO" id="GO:0034040">
    <property type="term" value="F:ATPase-coupled lipid transmembrane transporter activity"/>
    <property type="evidence" value="ECO:0007669"/>
    <property type="project" value="TreeGrafter"/>
</dbReference>
<dbReference type="SMART" id="SM00382">
    <property type="entry name" value="AAA"/>
    <property type="match status" value="1"/>
</dbReference>
<feature type="transmembrane region" description="Helical" evidence="9">
    <location>
        <begin position="150"/>
        <end position="172"/>
    </location>
</feature>
<dbReference type="Gene3D" id="1.20.1560.10">
    <property type="entry name" value="ABC transporter type 1, transmembrane domain"/>
    <property type="match status" value="1"/>
</dbReference>
<dbReference type="FunFam" id="3.40.50.300:FF:000299">
    <property type="entry name" value="ABC transporter ATP-binding protein/permease"/>
    <property type="match status" value="1"/>
</dbReference>
<comment type="subcellular location">
    <subcellularLocation>
        <location evidence="1">Cell membrane</location>
        <topology evidence="1">Multi-pass membrane protein</topology>
    </subcellularLocation>
</comment>
<dbReference type="PROSITE" id="PS50893">
    <property type="entry name" value="ABC_TRANSPORTER_2"/>
    <property type="match status" value="1"/>
</dbReference>
<dbReference type="InterPro" id="IPR003593">
    <property type="entry name" value="AAA+_ATPase"/>
</dbReference>
<evidence type="ECO:0000313" key="13">
    <source>
        <dbReference type="EMBL" id="MBQ0270901.1"/>
    </source>
</evidence>
<name>A0A8I2IR82_9GAMM</name>
<feature type="domain" description="ABC transmembrane type-1" evidence="11">
    <location>
        <begin position="154"/>
        <end position="436"/>
    </location>
</feature>
<evidence type="ECO:0000256" key="5">
    <source>
        <dbReference type="ARBA" id="ARBA00022741"/>
    </source>
</evidence>
<dbReference type="InterPro" id="IPR027417">
    <property type="entry name" value="P-loop_NTPase"/>
</dbReference>
<evidence type="ECO:0000259" key="11">
    <source>
        <dbReference type="PROSITE" id="PS50929"/>
    </source>
</evidence>
<evidence type="ECO:0000256" key="4">
    <source>
        <dbReference type="ARBA" id="ARBA00022692"/>
    </source>
</evidence>
<proteinExistence type="predicted"/>
<gene>
    <name evidence="13" type="ORF">J7T18_21690</name>
</gene>
<dbReference type="NCBIfam" id="TIGR03375">
    <property type="entry name" value="type_I_sec_LssB"/>
    <property type="match status" value="1"/>
</dbReference>
<dbReference type="EMBL" id="JAGKLY010000022">
    <property type="protein sequence ID" value="MBQ0270901.1"/>
    <property type="molecule type" value="Genomic_DNA"/>
</dbReference>
<evidence type="ECO:0000256" key="1">
    <source>
        <dbReference type="ARBA" id="ARBA00004651"/>
    </source>
</evidence>
<dbReference type="GO" id="GO:0140359">
    <property type="term" value="F:ABC-type transporter activity"/>
    <property type="evidence" value="ECO:0007669"/>
    <property type="project" value="InterPro"/>
</dbReference>
<dbReference type="InterPro" id="IPR011527">
    <property type="entry name" value="ABC1_TM_dom"/>
</dbReference>
<dbReference type="GO" id="GO:0006508">
    <property type="term" value="P:proteolysis"/>
    <property type="evidence" value="ECO:0007669"/>
    <property type="project" value="InterPro"/>
</dbReference>
<feature type="transmembrane region" description="Helical" evidence="9">
    <location>
        <begin position="288"/>
        <end position="307"/>
    </location>
</feature>
<accession>A0A8I2IR82</accession>
<feature type="transmembrane region" description="Helical" evidence="9">
    <location>
        <begin position="184"/>
        <end position="205"/>
    </location>
</feature>
<dbReference type="SUPFAM" id="SSF90123">
    <property type="entry name" value="ABC transporter transmembrane region"/>
    <property type="match status" value="1"/>
</dbReference>
<keyword evidence="7 9" id="KW-1133">Transmembrane helix</keyword>
<keyword evidence="4 9" id="KW-0812">Transmembrane</keyword>
<dbReference type="InterPro" id="IPR039421">
    <property type="entry name" value="Type_1_exporter"/>
</dbReference>
<feature type="domain" description="ABC transporter" evidence="10">
    <location>
        <begin position="470"/>
        <end position="707"/>
    </location>
</feature>
<organism evidence="13 14">
    <name type="scientific">Providencia huaxiensis</name>
    <dbReference type="NCBI Taxonomy" id="2027290"/>
    <lineage>
        <taxon>Bacteria</taxon>
        <taxon>Pseudomonadati</taxon>
        <taxon>Pseudomonadota</taxon>
        <taxon>Gammaproteobacteria</taxon>
        <taxon>Enterobacterales</taxon>
        <taxon>Morganellaceae</taxon>
        <taxon>Providencia</taxon>
    </lineage>
</organism>
<dbReference type="PROSITE" id="PS50990">
    <property type="entry name" value="PEPTIDASE_C39"/>
    <property type="match status" value="1"/>
</dbReference>
<dbReference type="GO" id="GO:0005524">
    <property type="term" value="F:ATP binding"/>
    <property type="evidence" value="ECO:0007669"/>
    <property type="project" value="UniProtKB-KW"/>
</dbReference>
<dbReference type="Proteomes" id="UP000674270">
    <property type="component" value="Unassembled WGS sequence"/>
</dbReference>
<evidence type="ECO:0000256" key="2">
    <source>
        <dbReference type="ARBA" id="ARBA00022448"/>
    </source>
</evidence>
<feature type="transmembrane region" description="Helical" evidence="9">
    <location>
        <begin position="260"/>
        <end position="282"/>
    </location>
</feature>
<dbReference type="CDD" id="cd18587">
    <property type="entry name" value="ABC_6TM_LapB_like"/>
    <property type="match status" value="1"/>
</dbReference>
<dbReference type="PANTHER" id="PTHR24221">
    <property type="entry name" value="ATP-BINDING CASSETTE SUB-FAMILY B"/>
    <property type="match status" value="1"/>
</dbReference>
<dbReference type="Pfam" id="PF00664">
    <property type="entry name" value="ABC_membrane"/>
    <property type="match status" value="1"/>
</dbReference>